<dbReference type="Gene3D" id="1.10.287.2250">
    <property type="match status" value="1"/>
</dbReference>
<dbReference type="Pfam" id="PF00112">
    <property type="entry name" value="Peptidase_C1"/>
    <property type="match status" value="1"/>
</dbReference>
<dbReference type="Pfam" id="PF00396">
    <property type="entry name" value="Granulin"/>
    <property type="match status" value="1"/>
</dbReference>
<evidence type="ECO:0000256" key="3">
    <source>
        <dbReference type="ARBA" id="ARBA00022801"/>
    </source>
</evidence>
<dbReference type="SMART" id="SM00645">
    <property type="entry name" value="Pept_C1"/>
    <property type="match status" value="1"/>
</dbReference>
<keyword evidence="6" id="KW-0325">Glycoprotein</keyword>
<dbReference type="InterPro" id="IPR038765">
    <property type="entry name" value="Papain-like_cys_pep_sf"/>
</dbReference>
<dbReference type="Gene3D" id="3.90.70.10">
    <property type="entry name" value="Cysteine proteinases"/>
    <property type="match status" value="1"/>
</dbReference>
<dbReference type="SMART" id="SM00277">
    <property type="entry name" value="GRAN"/>
    <property type="match status" value="1"/>
</dbReference>
<dbReference type="OrthoDB" id="10253408at2759"/>
<keyword evidence="3" id="KW-0378">Hydrolase</keyword>
<protein>
    <submittedName>
        <fullName evidence="11">Uncharacterized protein</fullName>
    </submittedName>
</protein>
<evidence type="ECO:0000256" key="2">
    <source>
        <dbReference type="ARBA" id="ARBA00022670"/>
    </source>
</evidence>
<dbReference type="EMBL" id="JAAMPC010000013">
    <property type="protein sequence ID" value="KAG2267753.1"/>
    <property type="molecule type" value="Genomic_DNA"/>
</dbReference>
<keyword evidence="2" id="KW-0645">Protease</keyword>
<dbReference type="Proteomes" id="UP000886595">
    <property type="component" value="Unassembled WGS sequence"/>
</dbReference>
<feature type="domain" description="Granulins" evidence="8">
    <location>
        <begin position="276"/>
        <end position="333"/>
    </location>
</feature>
<comment type="similarity">
    <text evidence="1">Belongs to the peptidase C1 family.</text>
</comment>
<feature type="domain" description="Cathepsin propeptide inhibitor" evidence="10">
    <location>
        <begin position="37"/>
        <end position="94"/>
    </location>
</feature>
<feature type="chain" id="PRO_5036466333" evidence="7">
    <location>
        <begin position="31"/>
        <end position="363"/>
    </location>
</feature>
<feature type="domain" description="Peptidase C1A papain C-terminal" evidence="9">
    <location>
        <begin position="33"/>
        <end position="259"/>
    </location>
</feature>
<organism evidence="11 12">
    <name type="scientific">Brassica carinata</name>
    <name type="common">Ethiopian mustard</name>
    <name type="synonym">Abyssinian cabbage</name>
    <dbReference type="NCBI Taxonomy" id="52824"/>
    <lineage>
        <taxon>Eukaryota</taxon>
        <taxon>Viridiplantae</taxon>
        <taxon>Streptophyta</taxon>
        <taxon>Embryophyta</taxon>
        <taxon>Tracheophyta</taxon>
        <taxon>Spermatophyta</taxon>
        <taxon>Magnoliopsida</taxon>
        <taxon>eudicotyledons</taxon>
        <taxon>Gunneridae</taxon>
        <taxon>Pentapetalae</taxon>
        <taxon>rosids</taxon>
        <taxon>malvids</taxon>
        <taxon>Brassicales</taxon>
        <taxon>Brassicaceae</taxon>
        <taxon>Brassiceae</taxon>
        <taxon>Brassica</taxon>
    </lineage>
</organism>
<evidence type="ECO:0000313" key="11">
    <source>
        <dbReference type="EMBL" id="KAG2267753.1"/>
    </source>
</evidence>
<feature type="signal peptide" evidence="7">
    <location>
        <begin position="1"/>
        <end position="30"/>
    </location>
</feature>
<dbReference type="InterPro" id="IPR000668">
    <property type="entry name" value="Peptidase_C1A_C"/>
</dbReference>
<dbReference type="SUPFAM" id="SSF57277">
    <property type="entry name" value="Granulin repeat"/>
    <property type="match status" value="1"/>
</dbReference>
<keyword evidence="12" id="KW-1185">Reference proteome</keyword>
<evidence type="ECO:0000256" key="1">
    <source>
        <dbReference type="ARBA" id="ARBA00008455"/>
    </source>
</evidence>
<dbReference type="InterPro" id="IPR013128">
    <property type="entry name" value="Peptidase_C1A"/>
</dbReference>
<evidence type="ECO:0000256" key="6">
    <source>
        <dbReference type="ARBA" id="ARBA00023180"/>
    </source>
</evidence>
<accession>A0A8X7QGT3</accession>
<dbReference type="Pfam" id="PF08246">
    <property type="entry name" value="Inhibitor_I29"/>
    <property type="match status" value="1"/>
</dbReference>
<gene>
    <name evidence="11" type="ORF">Bca52824_062308</name>
</gene>
<dbReference type="InterPro" id="IPR025661">
    <property type="entry name" value="Pept_asp_AS"/>
</dbReference>
<evidence type="ECO:0000259" key="10">
    <source>
        <dbReference type="SMART" id="SM00848"/>
    </source>
</evidence>
<evidence type="ECO:0000313" key="12">
    <source>
        <dbReference type="Proteomes" id="UP000886595"/>
    </source>
</evidence>
<dbReference type="PROSITE" id="PS00639">
    <property type="entry name" value="THIOL_PROTEASE_HIS"/>
    <property type="match status" value="1"/>
</dbReference>
<name>A0A8X7QGT3_BRACI</name>
<evidence type="ECO:0000256" key="7">
    <source>
        <dbReference type="SAM" id="SignalP"/>
    </source>
</evidence>
<dbReference type="InterPro" id="IPR013201">
    <property type="entry name" value="Prot_inhib_I29"/>
</dbReference>
<dbReference type="InterPro" id="IPR037277">
    <property type="entry name" value="Granulin_sf"/>
</dbReference>
<dbReference type="InterPro" id="IPR000118">
    <property type="entry name" value="Granulin"/>
</dbReference>
<dbReference type="GO" id="GO:0006508">
    <property type="term" value="P:proteolysis"/>
    <property type="evidence" value="ECO:0007669"/>
    <property type="project" value="UniProtKB-KW"/>
</dbReference>
<keyword evidence="7" id="KW-0732">Signal</keyword>
<dbReference type="PROSITE" id="PS00640">
    <property type="entry name" value="THIOL_PROTEASE_ASN"/>
    <property type="match status" value="1"/>
</dbReference>
<dbReference type="GO" id="GO:0008234">
    <property type="term" value="F:cysteine-type peptidase activity"/>
    <property type="evidence" value="ECO:0007669"/>
    <property type="project" value="UniProtKB-KW"/>
</dbReference>
<evidence type="ECO:0000259" key="8">
    <source>
        <dbReference type="SMART" id="SM00277"/>
    </source>
</evidence>
<dbReference type="CDD" id="cd02248">
    <property type="entry name" value="Peptidase_C1A"/>
    <property type="match status" value="1"/>
</dbReference>
<keyword evidence="5" id="KW-1015">Disulfide bond</keyword>
<reference evidence="11 12" key="1">
    <citation type="submission" date="2020-02" db="EMBL/GenBank/DDBJ databases">
        <authorList>
            <person name="Ma Q."/>
            <person name="Huang Y."/>
            <person name="Song X."/>
            <person name="Pei D."/>
        </authorList>
    </citation>
    <scope>NUCLEOTIDE SEQUENCE [LARGE SCALE GENOMIC DNA]</scope>
    <source>
        <strain evidence="11">Sxm20200214</strain>
        <tissue evidence="11">Leaf</tissue>
    </source>
</reference>
<dbReference type="FunFam" id="2.10.25.160:FF:000002">
    <property type="entry name" value="Cysteine protease 1"/>
    <property type="match status" value="1"/>
</dbReference>
<evidence type="ECO:0000256" key="4">
    <source>
        <dbReference type="ARBA" id="ARBA00022807"/>
    </source>
</evidence>
<evidence type="ECO:0000259" key="9">
    <source>
        <dbReference type="SMART" id="SM00645"/>
    </source>
</evidence>
<dbReference type="InterPro" id="IPR025660">
    <property type="entry name" value="Pept_his_AS"/>
</dbReference>
<dbReference type="SMART" id="SM00848">
    <property type="entry name" value="Inhibitor_I29"/>
    <property type="match status" value="1"/>
</dbReference>
<dbReference type="PANTHER" id="PTHR12411">
    <property type="entry name" value="CYSTEINE PROTEASE FAMILY C1-RELATED"/>
    <property type="match status" value="1"/>
</dbReference>
<dbReference type="SUPFAM" id="SSF54001">
    <property type="entry name" value="Cysteine proteinases"/>
    <property type="match status" value="1"/>
</dbReference>
<dbReference type="InterPro" id="IPR039417">
    <property type="entry name" value="Peptidase_C1A_papain-like"/>
</dbReference>
<dbReference type="Gene3D" id="2.10.25.160">
    <property type="entry name" value="Granulin"/>
    <property type="match status" value="1"/>
</dbReference>
<keyword evidence="4" id="KW-0788">Thiol protease</keyword>
<evidence type="ECO:0000256" key="5">
    <source>
        <dbReference type="ARBA" id="ARBA00023157"/>
    </source>
</evidence>
<dbReference type="AlphaFoldDB" id="A0A8X7QGT3"/>
<proteinExistence type="inferred from homology"/>
<sequence length="363" mass="39996">MSPSSSSSFVSITFFSLLLVSSLSFSSSSSDDISELFDAWCQRHGKTYASEEERQHRIEIFRDNHDFVTRHNDIANSTYSLSLNAFADLTHHEFKASRLGLSASSAPLLVAKGESVENVGAKFQILLIGGRKELLLMSKIKEAALKRKVVTIDSYAGVKSNDEKALLEAVAAQPVSVGICGSERAFQLYSKGIFSGPCSTSLDHAVLIVGYGSQNGVDYWIVKNSWGKSWGMDGFMHMQRNTGNSEGVCGINMLASYPIKTHPNPPPPSPSGPTKCNLFTYCAADETCCCARNLFGLCFSWKCCELESAVCCKDGRHCCPRDYPVCDTTRSLCLKKNGNFTEIKPFWKKKASNKLGKFEEWVM</sequence>
<comment type="caution">
    <text evidence="11">The sequence shown here is derived from an EMBL/GenBank/DDBJ whole genome shotgun (WGS) entry which is preliminary data.</text>
</comment>